<organism evidence="1">
    <name type="scientific">marine metagenome</name>
    <dbReference type="NCBI Taxonomy" id="408172"/>
    <lineage>
        <taxon>unclassified sequences</taxon>
        <taxon>metagenomes</taxon>
        <taxon>ecological metagenomes</taxon>
    </lineage>
</organism>
<proteinExistence type="predicted"/>
<gene>
    <name evidence="1" type="ORF">METZ01_LOCUS504112</name>
</gene>
<dbReference type="EMBL" id="UINC01222461">
    <property type="protein sequence ID" value="SVE51258.1"/>
    <property type="molecule type" value="Genomic_DNA"/>
</dbReference>
<feature type="non-terminal residue" evidence="1">
    <location>
        <position position="233"/>
    </location>
</feature>
<dbReference type="AlphaFoldDB" id="A0A383E599"/>
<feature type="non-terminal residue" evidence="1">
    <location>
        <position position="1"/>
    </location>
</feature>
<reference evidence="1" key="1">
    <citation type="submission" date="2018-05" db="EMBL/GenBank/DDBJ databases">
        <authorList>
            <person name="Lanie J.A."/>
            <person name="Ng W.-L."/>
            <person name="Kazmierczak K.M."/>
            <person name="Andrzejewski T.M."/>
            <person name="Davidsen T.M."/>
            <person name="Wayne K.J."/>
            <person name="Tettelin H."/>
            <person name="Glass J.I."/>
            <person name="Rusch D."/>
            <person name="Podicherti R."/>
            <person name="Tsui H.-C.T."/>
            <person name="Winkler M.E."/>
        </authorList>
    </citation>
    <scope>NUCLEOTIDE SEQUENCE</scope>
</reference>
<sequence>NSQQFGKVFASRFDIVAGKGKGAELKHLSELALSGILYYVCLVLNHLIEQGQFKQDLSKSLKICLGGKASTLYKIVFEDAEAQEGLSKMVEKVTKGVFNSVSIEFTQAPKHEVSYGLLVATEGSKDLNIKERSFETVLGESVMAGKSKIGIVSKLNPDNDWRVKDLTEIDSFVKSLQAYSKISVKLTQKFLGDLEGHINASLKDAQVKALNIKNTQESVEADASMTEIIKSTS</sequence>
<protein>
    <submittedName>
        <fullName evidence="1">Uncharacterized protein</fullName>
    </submittedName>
</protein>
<accession>A0A383E599</accession>
<name>A0A383E599_9ZZZZ</name>
<evidence type="ECO:0000313" key="1">
    <source>
        <dbReference type="EMBL" id="SVE51258.1"/>
    </source>
</evidence>